<name>A0ABS0Q5K4_9BACT</name>
<evidence type="ECO:0000256" key="1">
    <source>
        <dbReference type="SAM" id="Phobius"/>
    </source>
</evidence>
<dbReference type="Proteomes" id="UP000625631">
    <property type="component" value="Unassembled WGS sequence"/>
</dbReference>
<keyword evidence="3" id="KW-1185">Reference proteome</keyword>
<dbReference type="EMBL" id="JAEDAE010000002">
    <property type="protein sequence ID" value="MBH8557933.1"/>
    <property type="molecule type" value="Genomic_DNA"/>
</dbReference>
<keyword evidence="1" id="KW-0472">Membrane</keyword>
<protein>
    <recommendedName>
        <fullName evidence="4">Bacterial Pleckstrin homology domain-containing protein</fullName>
    </recommendedName>
</protein>
<sequence length="248" mass="26393">MSATITSTAESSASSSATLHSHLVLVRMGLMLAGILIPAFALPLIVVGCLFLSDGDRTWGGGLLLASVPMLAVAWPLLRRSMLPVLATLTPKNLRLEPRGRSIAYGVPPTDYPLSEMVGYGELASQGGAHIKLYPSHGPMLQLADRPKRGIPAAETSLPGLVDAVTLGRTLQGQMVAAGTPDESLHRPNFYQGGFGRALAWLCYALMALGAALLLVPGVDWTVSLRLFTFTALYLSLYRRNQRTAPTA</sequence>
<organism evidence="2 3">
    <name type="scientific">Hymenobacter negativus</name>
    <dbReference type="NCBI Taxonomy" id="2795026"/>
    <lineage>
        <taxon>Bacteria</taxon>
        <taxon>Pseudomonadati</taxon>
        <taxon>Bacteroidota</taxon>
        <taxon>Cytophagia</taxon>
        <taxon>Cytophagales</taxon>
        <taxon>Hymenobacteraceae</taxon>
        <taxon>Hymenobacter</taxon>
    </lineage>
</organism>
<feature type="transmembrane region" description="Helical" evidence="1">
    <location>
        <begin position="59"/>
        <end position="78"/>
    </location>
</feature>
<accession>A0ABS0Q5K4</accession>
<reference evidence="2 3" key="1">
    <citation type="submission" date="2020-12" db="EMBL/GenBank/DDBJ databases">
        <title>Hymenobacter sp.</title>
        <authorList>
            <person name="Kim M.K."/>
        </authorList>
    </citation>
    <scope>NUCLEOTIDE SEQUENCE [LARGE SCALE GENOMIC DNA]</scope>
    <source>
        <strain evidence="2 3">BT442</strain>
    </source>
</reference>
<keyword evidence="1" id="KW-0812">Transmembrane</keyword>
<feature type="transmembrane region" description="Helical" evidence="1">
    <location>
        <begin position="30"/>
        <end position="53"/>
    </location>
</feature>
<proteinExistence type="predicted"/>
<feature type="transmembrane region" description="Helical" evidence="1">
    <location>
        <begin position="195"/>
        <end position="215"/>
    </location>
</feature>
<comment type="caution">
    <text evidence="2">The sequence shown here is derived from an EMBL/GenBank/DDBJ whole genome shotgun (WGS) entry which is preliminary data.</text>
</comment>
<evidence type="ECO:0000313" key="2">
    <source>
        <dbReference type="EMBL" id="MBH8557933.1"/>
    </source>
</evidence>
<evidence type="ECO:0008006" key="4">
    <source>
        <dbReference type="Google" id="ProtNLM"/>
    </source>
</evidence>
<evidence type="ECO:0000313" key="3">
    <source>
        <dbReference type="Proteomes" id="UP000625631"/>
    </source>
</evidence>
<gene>
    <name evidence="2" type="ORF">I7X13_07745</name>
</gene>
<dbReference type="RefSeq" id="WP_198075033.1">
    <property type="nucleotide sequence ID" value="NZ_JAEDAE010000002.1"/>
</dbReference>
<keyword evidence="1" id="KW-1133">Transmembrane helix</keyword>